<evidence type="ECO:0000313" key="7">
    <source>
        <dbReference type="Proteomes" id="UP000219329"/>
    </source>
</evidence>
<keyword evidence="1 4" id="KW-0349">Heme</keyword>
<dbReference type="InterPro" id="IPR009056">
    <property type="entry name" value="Cyt_c-like_dom"/>
</dbReference>
<dbReference type="GO" id="GO:0020037">
    <property type="term" value="F:heme binding"/>
    <property type="evidence" value="ECO:0007669"/>
    <property type="project" value="InterPro"/>
</dbReference>
<dbReference type="GO" id="GO:0009055">
    <property type="term" value="F:electron transfer activity"/>
    <property type="evidence" value="ECO:0007669"/>
    <property type="project" value="InterPro"/>
</dbReference>
<evidence type="ECO:0000313" key="6">
    <source>
        <dbReference type="EMBL" id="PDH34684.1"/>
    </source>
</evidence>
<dbReference type="InterPro" id="IPR050597">
    <property type="entry name" value="Cytochrome_c_Oxidase_Subunit"/>
</dbReference>
<organism evidence="6 7">
    <name type="scientific">OM182 bacterium MED-G28</name>
    <dbReference type="NCBI Taxonomy" id="1986256"/>
    <lineage>
        <taxon>Bacteria</taxon>
        <taxon>Pseudomonadati</taxon>
        <taxon>Pseudomonadota</taxon>
        <taxon>Gammaproteobacteria</taxon>
        <taxon>OMG group</taxon>
        <taxon>OM182 clade</taxon>
    </lineage>
</organism>
<evidence type="ECO:0000256" key="3">
    <source>
        <dbReference type="ARBA" id="ARBA00023004"/>
    </source>
</evidence>
<reference evidence="6 7" key="1">
    <citation type="submission" date="2017-08" db="EMBL/GenBank/DDBJ databases">
        <title>Fine stratification of microbial communities through a metagenomic profile of the photic zone.</title>
        <authorList>
            <person name="Haro-Moreno J.M."/>
            <person name="Lopez-Perez M."/>
            <person name="De La Torre J."/>
            <person name="Picazo A."/>
            <person name="Camacho A."/>
            <person name="Rodriguez-Valera F."/>
        </authorList>
    </citation>
    <scope>NUCLEOTIDE SEQUENCE [LARGE SCALE GENOMIC DNA]</scope>
    <source>
        <strain evidence="6">MED-G28</strain>
    </source>
</reference>
<feature type="domain" description="Cytochrome c" evidence="5">
    <location>
        <begin position="148"/>
        <end position="280"/>
    </location>
</feature>
<evidence type="ECO:0000259" key="5">
    <source>
        <dbReference type="PROSITE" id="PS51007"/>
    </source>
</evidence>
<evidence type="ECO:0000256" key="1">
    <source>
        <dbReference type="ARBA" id="ARBA00022617"/>
    </source>
</evidence>
<feature type="domain" description="Cytochrome c" evidence="5">
    <location>
        <begin position="48"/>
        <end position="127"/>
    </location>
</feature>
<evidence type="ECO:0000256" key="4">
    <source>
        <dbReference type="PROSITE-ProRule" id="PRU00433"/>
    </source>
</evidence>
<keyword evidence="3 4" id="KW-0408">Iron</keyword>
<dbReference type="PANTHER" id="PTHR33751:SF13">
    <property type="entry name" value="CYTOCHROME BC1 COMPLEX CYTOCHROME C SUBUNIT"/>
    <property type="match status" value="1"/>
</dbReference>
<dbReference type="PANTHER" id="PTHR33751">
    <property type="entry name" value="CBB3-TYPE CYTOCHROME C OXIDASE SUBUNIT FIXP"/>
    <property type="match status" value="1"/>
</dbReference>
<dbReference type="PROSITE" id="PS51007">
    <property type="entry name" value="CYTC"/>
    <property type="match status" value="2"/>
</dbReference>
<proteinExistence type="predicted"/>
<evidence type="ECO:0000256" key="2">
    <source>
        <dbReference type="ARBA" id="ARBA00022723"/>
    </source>
</evidence>
<dbReference type="Proteomes" id="UP000219329">
    <property type="component" value="Unassembled WGS sequence"/>
</dbReference>
<protein>
    <submittedName>
        <fullName evidence="6">Cytochrome C</fullName>
    </submittedName>
</protein>
<dbReference type="GO" id="GO:0046872">
    <property type="term" value="F:metal ion binding"/>
    <property type="evidence" value="ECO:0007669"/>
    <property type="project" value="UniProtKB-KW"/>
</dbReference>
<dbReference type="InterPro" id="IPR036909">
    <property type="entry name" value="Cyt_c-like_dom_sf"/>
</dbReference>
<dbReference type="SUPFAM" id="SSF46626">
    <property type="entry name" value="Cytochrome c"/>
    <property type="match status" value="2"/>
</dbReference>
<gene>
    <name evidence="6" type="ORF">CNF02_04855</name>
</gene>
<comment type="caution">
    <text evidence="6">The sequence shown here is derived from an EMBL/GenBank/DDBJ whole genome shotgun (WGS) entry which is preliminary data.</text>
</comment>
<accession>A0A2A5WEI3</accession>
<keyword evidence="2 4" id="KW-0479">Metal-binding</keyword>
<name>A0A2A5WEI3_9GAMM</name>
<dbReference type="EMBL" id="NTJZ01000003">
    <property type="protein sequence ID" value="PDH34684.1"/>
    <property type="molecule type" value="Genomic_DNA"/>
</dbReference>
<dbReference type="AlphaFoldDB" id="A0A2A5WEI3"/>
<dbReference type="Pfam" id="PF13442">
    <property type="entry name" value="Cytochrome_CBB3"/>
    <property type="match status" value="1"/>
</dbReference>
<sequence length="280" mass="30615">MKFKEKVLKFTFMLGCLSAYGQDSEPELVIANPNAMFIQQQRALPSAEVIGRGDDLYQVNCRLCHGPDLRGGDQGGPNLLRSEAVLNDIEGEVIGVAVLNGQGRMPSFDNFSNNDIAAIAGYIHSIKATSEGQGSTPPVDYDLDILVGDAAAGERYFNQECVGCHSVTGDLEGISSRIIDDYTMQNTWVAGGRRQAGQGGLLTRATVTLSGGELVEGRLLRYDDFFISLRTEDGSYRSFTRRGDSPTVELDDPLTRHRELWGELTDSNIHDVTAYLETIK</sequence>
<dbReference type="Gene3D" id="1.10.760.10">
    <property type="entry name" value="Cytochrome c-like domain"/>
    <property type="match status" value="2"/>
</dbReference>